<keyword evidence="9 11" id="KW-1133">Transmembrane helix</keyword>
<feature type="transmembrane region" description="Helical" evidence="11">
    <location>
        <begin position="400"/>
        <end position="419"/>
    </location>
</feature>
<dbReference type="PANTHER" id="PTHR43702:SF3">
    <property type="entry name" value="PROTEIN TSGA"/>
    <property type="match status" value="1"/>
</dbReference>
<evidence type="ECO:0000313" key="14">
    <source>
        <dbReference type="Proteomes" id="UP000198748"/>
    </source>
</evidence>
<evidence type="ECO:0000256" key="9">
    <source>
        <dbReference type="ARBA" id="ARBA00022989"/>
    </source>
</evidence>
<dbReference type="SUPFAM" id="SSF103473">
    <property type="entry name" value="MFS general substrate transporter"/>
    <property type="match status" value="1"/>
</dbReference>
<sequence>MLENIGSYSGKSILKRLIMAQIPVAATSQTGLAEGQSYRPALVTLAVLYFMMGLITCLNDTLVPFFKNSFQLTYTQSALVQFYFFFTYGVMSIPAGVLVSKFGFKQSMVAGFAVAAVGTFLFFPASLMHQYYLFLAALFILAVGIVILQVAANPYITLLGPPETASSRFNLIQALGSLGTTVAPLLGLWYILSETSHVGQSSEAVRLPYLCITALVILIAFVISQLKLPNPVAQVPNAVEGQAGIFAFRNLRFGLVALFCYVGAEVSIGSFLTNYIADTAGIVENEAVTYVAFYWGSMLVGRFIGAGVLKIVRAPLVLSICAVAAVLLIAVSVTSTGMLAAWTMVAVGLCNSIMFATIFSLSVAGLEEHATRASGWLSTAIVGGAVISFLQGWLIDHFNWQVAFMLPLVCYVFILFFGLNGYKERKFDTP</sequence>
<evidence type="ECO:0000313" key="13">
    <source>
        <dbReference type="EMBL" id="SDF77511.1"/>
    </source>
</evidence>
<evidence type="ECO:0000256" key="6">
    <source>
        <dbReference type="ARBA" id="ARBA00022519"/>
    </source>
</evidence>
<dbReference type="EMBL" id="FNAN01000012">
    <property type="protein sequence ID" value="SDF77511.1"/>
    <property type="molecule type" value="Genomic_DNA"/>
</dbReference>
<dbReference type="InterPro" id="IPR011701">
    <property type="entry name" value="MFS"/>
</dbReference>
<comment type="similarity">
    <text evidence="3">Belongs to the major facilitator superfamily. FHS transporter (TC 2.A.1.7) family.</text>
</comment>
<keyword evidence="10 11" id="KW-0472">Membrane</keyword>
<accession>A0A1G7NU59</accession>
<keyword evidence="4" id="KW-0813">Transport</keyword>
<dbReference type="AlphaFoldDB" id="A0A1G7NU59"/>
<keyword evidence="5" id="KW-1003">Cell membrane</keyword>
<dbReference type="PANTHER" id="PTHR43702">
    <property type="entry name" value="L-FUCOSE-PROTON SYMPORTER"/>
    <property type="match status" value="1"/>
</dbReference>
<dbReference type="NCBIfam" id="TIGR01272">
    <property type="entry name" value="gluP"/>
    <property type="match status" value="1"/>
</dbReference>
<keyword evidence="14" id="KW-1185">Reference proteome</keyword>
<keyword evidence="6" id="KW-0997">Cell inner membrane</keyword>
<dbReference type="GO" id="GO:0055056">
    <property type="term" value="F:D-glucose transmembrane transporter activity"/>
    <property type="evidence" value="ECO:0007669"/>
    <property type="project" value="InterPro"/>
</dbReference>
<feature type="transmembrane region" description="Helical" evidence="11">
    <location>
        <begin position="107"/>
        <end position="125"/>
    </location>
</feature>
<evidence type="ECO:0000256" key="3">
    <source>
        <dbReference type="ARBA" id="ARBA00009120"/>
    </source>
</evidence>
<evidence type="ECO:0000256" key="10">
    <source>
        <dbReference type="ARBA" id="ARBA00023136"/>
    </source>
</evidence>
<dbReference type="GO" id="GO:0005354">
    <property type="term" value="F:galactose transmembrane transporter activity"/>
    <property type="evidence" value="ECO:0007669"/>
    <property type="project" value="InterPro"/>
</dbReference>
<proteinExistence type="inferred from homology"/>
<evidence type="ECO:0000256" key="1">
    <source>
        <dbReference type="ARBA" id="ARBA00003321"/>
    </source>
</evidence>
<feature type="transmembrane region" description="Helical" evidence="11">
    <location>
        <begin position="376"/>
        <end position="394"/>
    </location>
</feature>
<dbReference type="InterPro" id="IPR036259">
    <property type="entry name" value="MFS_trans_sf"/>
</dbReference>
<evidence type="ECO:0000256" key="2">
    <source>
        <dbReference type="ARBA" id="ARBA00004429"/>
    </source>
</evidence>
<feature type="domain" description="Major facilitator superfamily (MFS) profile" evidence="12">
    <location>
        <begin position="41"/>
        <end position="426"/>
    </location>
</feature>
<evidence type="ECO:0000256" key="4">
    <source>
        <dbReference type="ARBA" id="ARBA00022448"/>
    </source>
</evidence>
<comment type="subcellular location">
    <subcellularLocation>
        <location evidence="2">Cell inner membrane</location>
        <topology evidence="2">Multi-pass membrane protein</topology>
    </subcellularLocation>
</comment>
<comment type="function">
    <text evidence="1">Intake of glucose and galactose.</text>
</comment>
<feature type="transmembrane region" description="Helical" evidence="11">
    <location>
        <begin position="78"/>
        <end position="100"/>
    </location>
</feature>
<evidence type="ECO:0000259" key="12">
    <source>
        <dbReference type="PROSITE" id="PS50850"/>
    </source>
</evidence>
<protein>
    <submittedName>
        <fullName evidence="13">MFS transporter, FHS family, L-fucose permease</fullName>
    </submittedName>
</protein>
<feature type="transmembrane region" description="Helical" evidence="11">
    <location>
        <begin position="204"/>
        <end position="223"/>
    </location>
</feature>
<dbReference type="GO" id="GO:0005886">
    <property type="term" value="C:plasma membrane"/>
    <property type="evidence" value="ECO:0007669"/>
    <property type="project" value="UniProtKB-SubCell"/>
</dbReference>
<evidence type="ECO:0000256" key="7">
    <source>
        <dbReference type="ARBA" id="ARBA00022597"/>
    </source>
</evidence>
<dbReference type="PROSITE" id="PS50850">
    <property type="entry name" value="MFS"/>
    <property type="match status" value="1"/>
</dbReference>
<feature type="transmembrane region" description="Helical" evidence="11">
    <location>
        <begin position="339"/>
        <end position="364"/>
    </location>
</feature>
<organism evidence="13 14">
    <name type="scientific">Dyadobacter soli</name>
    <dbReference type="NCBI Taxonomy" id="659014"/>
    <lineage>
        <taxon>Bacteria</taxon>
        <taxon>Pseudomonadati</taxon>
        <taxon>Bacteroidota</taxon>
        <taxon>Cytophagia</taxon>
        <taxon>Cytophagales</taxon>
        <taxon>Spirosomataceae</taxon>
        <taxon>Dyadobacter</taxon>
    </lineage>
</organism>
<keyword evidence="7" id="KW-0762">Sugar transport</keyword>
<dbReference type="InterPro" id="IPR020846">
    <property type="entry name" value="MFS_dom"/>
</dbReference>
<feature type="transmembrane region" description="Helical" evidence="11">
    <location>
        <begin position="253"/>
        <end position="276"/>
    </location>
</feature>
<dbReference type="CDD" id="cd17394">
    <property type="entry name" value="MFS_FucP_like"/>
    <property type="match status" value="1"/>
</dbReference>
<evidence type="ECO:0000256" key="11">
    <source>
        <dbReference type="SAM" id="Phobius"/>
    </source>
</evidence>
<feature type="transmembrane region" description="Helical" evidence="11">
    <location>
        <begin position="131"/>
        <end position="151"/>
    </location>
</feature>
<keyword evidence="8 11" id="KW-0812">Transmembrane</keyword>
<reference evidence="14" key="1">
    <citation type="submission" date="2016-10" db="EMBL/GenBank/DDBJ databases">
        <authorList>
            <person name="Varghese N."/>
            <person name="Submissions S."/>
        </authorList>
    </citation>
    <scope>NUCLEOTIDE SEQUENCE [LARGE SCALE GENOMIC DNA]</scope>
    <source>
        <strain evidence="14">DSM 25329</strain>
    </source>
</reference>
<dbReference type="InterPro" id="IPR050375">
    <property type="entry name" value="MFS_TsgA-like"/>
</dbReference>
<feature type="transmembrane region" description="Helical" evidence="11">
    <location>
        <begin position="171"/>
        <end position="192"/>
    </location>
</feature>
<evidence type="ECO:0000256" key="8">
    <source>
        <dbReference type="ARBA" id="ARBA00022692"/>
    </source>
</evidence>
<dbReference type="GO" id="GO:1904659">
    <property type="term" value="P:D-glucose transmembrane transport"/>
    <property type="evidence" value="ECO:0007669"/>
    <property type="project" value="InterPro"/>
</dbReference>
<dbReference type="Pfam" id="PF07690">
    <property type="entry name" value="MFS_1"/>
    <property type="match status" value="1"/>
</dbReference>
<feature type="transmembrane region" description="Helical" evidence="11">
    <location>
        <begin position="42"/>
        <end position="66"/>
    </location>
</feature>
<gene>
    <name evidence="13" type="ORF">SAMN04487996_112162</name>
</gene>
<feature type="transmembrane region" description="Helical" evidence="11">
    <location>
        <begin position="316"/>
        <end position="333"/>
    </location>
</feature>
<dbReference type="STRING" id="659014.SAMN04487996_112162"/>
<feature type="transmembrane region" description="Helical" evidence="11">
    <location>
        <begin position="288"/>
        <end position="309"/>
    </location>
</feature>
<dbReference type="Gene3D" id="1.20.1250.20">
    <property type="entry name" value="MFS general substrate transporter like domains"/>
    <property type="match status" value="2"/>
</dbReference>
<dbReference type="Proteomes" id="UP000198748">
    <property type="component" value="Unassembled WGS sequence"/>
</dbReference>
<dbReference type="InterPro" id="IPR005964">
    <property type="entry name" value="Glc/Gal_transptr_bac"/>
</dbReference>
<name>A0A1G7NU59_9BACT</name>
<evidence type="ECO:0000256" key="5">
    <source>
        <dbReference type="ARBA" id="ARBA00022475"/>
    </source>
</evidence>